<accession>A0A379DFN2</accession>
<dbReference type="RefSeq" id="WP_004823084.1">
    <property type="nucleotide sequence ID" value="NZ_UGTH01000001.1"/>
</dbReference>
<name>A0A379DFN2_9FIRM</name>
<evidence type="ECO:0000313" key="5">
    <source>
        <dbReference type="EMBL" id="SUB76073.1"/>
    </source>
</evidence>
<dbReference type="Pfam" id="PF26018">
    <property type="entry name" value="BSH_RND_rel"/>
    <property type="match status" value="1"/>
</dbReference>
<feature type="transmembrane region" description="Helical" evidence="2">
    <location>
        <begin position="12"/>
        <end position="33"/>
    </location>
</feature>
<dbReference type="InterPro" id="IPR058709">
    <property type="entry name" value="BSH_RND-rel"/>
</dbReference>
<dbReference type="EMBL" id="UGTH01000001">
    <property type="protein sequence ID" value="SUB76073.1"/>
    <property type="molecule type" value="Genomic_DNA"/>
</dbReference>
<feature type="domain" description="RND related beta-barrel" evidence="3">
    <location>
        <begin position="262"/>
        <end position="331"/>
    </location>
</feature>
<evidence type="ECO:0000313" key="6">
    <source>
        <dbReference type="Proteomes" id="UP000254777"/>
    </source>
</evidence>
<keyword evidence="2" id="KW-0812">Transmembrane</keyword>
<dbReference type="InterPro" id="IPR058729">
    <property type="entry name" value="Beta-barrel_RND-rel"/>
</dbReference>
<dbReference type="Pfam" id="PF26011">
    <property type="entry name" value="Beta-barrel_RND_rel"/>
    <property type="match status" value="1"/>
</dbReference>
<gene>
    <name evidence="5" type="ORF">NCTC11088_01885</name>
</gene>
<keyword evidence="2" id="KW-0472">Membrane</keyword>
<organism evidence="5 6">
    <name type="scientific">Peptoniphilus indolicus</name>
    <dbReference type="NCBI Taxonomy" id="33030"/>
    <lineage>
        <taxon>Bacteria</taxon>
        <taxon>Bacillati</taxon>
        <taxon>Bacillota</taxon>
        <taxon>Tissierellia</taxon>
        <taxon>Tissierellales</taxon>
        <taxon>Peptoniphilaceae</taxon>
        <taxon>Peptoniphilus</taxon>
    </lineage>
</organism>
<feature type="coiled-coil region" evidence="1">
    <location>
        <begin position="170"/>
        <end position="197"/>
    </location>
</feature>
<keyword evidence="1" id="KW-0175">Coiled coil</keyword>
<sequence>MKVKFLKKKKYFIRRLIGSIFILIFFILTFRAINGRVYKDYKTDFATLKTYEKKVHAIGFNILNEKVYTAKNSGICVYNTSEGEKVPVGHEIASLNMMDDTSDLNDELIKVNSALSYKSKNHVEYSSEKSIPSIEKIQNFLKDENFIEAIHSVDGLDLYSNNNLNISELSELINLSVDELKDKKEKLQNKISESNYTYSADFSAIVSFKIDGLEKYYTIEDLSDYTYGYLNSHKNTGRFKTKVEVNKGDNLYKLINNLNYKIALQIDDIKKLDSKEIGDNLKFRNEDVLLEGKISKINKSKNGAVVIVDMTQNFYNVYQDRIKPYDIILQNEDCLEIPKSAIIKRKGEFGVFVQEIHGLVKFVPIKVVVPFEDYSYISTGDKNSVIKLKDKSVKTVTLNDKIVLNPKQVEESKILN</sequence>
<evidence type="ECO:0000256" key="1">
    <source>
        <dbReference type="SAM" id="Coils"/>
    </source>
</evidence>
<keyword evidence="2" id="KW-1133">Transmembrane helix</keyword>
<proteinExistence type="predicted"/>
<evidence type="ECO:0000259" key="4">
    <source>
        <dbReference type="Pfam" id="PF26018"/>
    </source>
</evidence>
<dbReference type="AlphaFoldDB" id="A0A379DFN2"/>
<evidence type="ECO:0000259" key="3">
    <source>
        <dbReference type="Pfam" id="PF26011"/>
    </source>
</evidence>
<dbReference type="Proteomes" id="UP000254777">
    <property type="component" value="Unassembled WGS sequence"/>
</dbReference>
<protein>
    <submittedName>
        <fullName evidence="5">Putative membrane fusion protein</fullName>
    </submittedName>
</protein>
<evidence type="ECO:0000256" key="2">
    <source>
        <dbReference type="SAM" id="Phobius"/>
    </source>
</evidence>
<reference evidence="5 6" key="1">
    <citation type="submission" date="2018-06" db="EMBL/GenBank/DDBJ databases">
        <authorList>
            <consortium name="Pathogen Informatics"/>
            <person name="Doyle S."/>
        </authorList>
    </citation>
    <scope>NUCLEOTIDE SEQUENCE [LARGE SCALE GENOMIC DNA]</scope>
    <source>
        <strain evidence="5 6">NCTC11088</strain>
    </source>
</reference>
<feature type="domain" description="RND related barrel-sandwich hybrid" evidence="4">
    <location>
        <begin position="65"/>
        <end position="256"/>
    </location>
</feature>